<feature type="compositionally biased region" description="Basic residues" evidence="1">
    <location>
        <begin position="42"/>
        <end position="53"/>
    </location>
</feature>
<feature type="compositionally biased region" description="Basic residues" evidence="1">
    <location>
        <begin position="26"/>
        <end position="35"/>
    </location>
</feature>
<dbReference type="EMBL" id="JBBWWR010000016">
    <property type="protein sequence ID" value="KAK8948155.1"/>
    <property type="molecule type" value="Genomic_DNA"/>
</dbReference>
<evidence type="ECO:0000313" key="2">
    <source>
        <dbReference type="EMBL" id="KAK8948155.1"/>
    </source>
</evidence>
<organism evidence="2 3">
    <name type="scientific">Platanthera guangdongensis</name>
    <dbReference type="NCBI Taxonomy" id="2320717"/>
    <lineage>
        <taxon>Eukaryota</taxon>
        <taxon>Viridiplantae</taxon>
        <taxon>Streptophyta</taxon>
        <taxon>Embryophyta</taxon>
        <taxon>Tracheophyta</taxon>
        <taxon>Spermatophyta</taxon>
        <taxon>Magnoliopsida</taxon>
        <taxon>Liliopsida</taxon>
        <taxon>Asparagales</taxon>
        <taxon>Orchidaceae</taxon>
        <taxon>Orchidoideae</taxon>
        <taxon>Orchideae</taxon>
        <taxon>Orchidinae</taxon>
        <taxon>Platanthera</taxon>
    </lineage>
</organism>
<feature type="region of interest" description="Disordered" evidence="1">
    <location>
        <begin position="1"/>
        <end position="62"/>
    </location>
</feature>
<name>A0ABR2LRZ0_9ASPA</name>
<evidence type="ECO:0000256" key="1">
    <source>
        <dbReference type="SAM" id="MobiDB-lite"/>
    </source>
</evidence>
<evidence type="ECO:0000313" key="3">
    <source>
        <dbReference type="Proteomes" id="UP001412067"/>
    </source>
</evidence>
<accession>A0ABR2LRZ0</accession>
<evidence type="ECO:0008006" key="4">
    <source>
        <dbReference type="Google" id="ProtNLM"/>
    </source>
</evidence>
<keyword evidence="3" id="KW-1185">Reference proteome</keyword>
<proteinExistence type="predicted"/>
<dbReference type="Proteomes" id="UP001412067">
    <property type="component" value="Unassembled WGS sequence"/>
</dbReference>
<protein>
    <recommendedName>
        <fullName evidence="4">Transposase</fullName>
    </recommendedName>
</protein>
<reference evidence="2 3" key="1">
    <citation type="journal article" date="2022" name="Nat. Plants">
        <title>Genomes of leafy and leafless Platanthera orchids illuminate the evolution of mycoheterotrophy.</title>
        <authorList>
            <person name="Li M.H."/>
            <person name="Liu K.W."/>
            <person name="Li Z."/>
            <person name="Lu H.C."/>
            <person name="Ye Q.L."/>
            <person name="Zhang D."/>
            <person name="Wang J.Y."/>
            <person name="Li Y.F."/>
            <person name="Zhong Z.M."/>
            <person name="Liu X."/>
            <person name="Yu X."/>
            <person name="Liu D.K."/>
            <person name="Tu X.D."/>
            <person name="Liu B."/>
            <person name="Hao Y."/>
            <person name="Liao X.Y."/>
            <person name="Jiang Y.T."/>
            <person name="Sun W.H."/>
            <person name="Chen J."/>
            <person name="Chen Y.Q."/>
            <person name="Ai Y."/>
            <person name="Zhai J.W."/>
            <person name="Wu S.S."/>
            <person name="Zhou Z."/>
            <person name="Hsiao Y.Y."/>
            <person name="Wu W.L."/>
            <person name="Chen Y.Y."/>
            <person name="Lin Y.F."/>
            <person name="Hsu J.L."/>
            <person name="Li C.Y."/>
            <person name="Wang Z.W."/>
            <person name="Zhao X."/>
            <person name="Zhong W.Y."/>
            <person name="Ma X.K."/>
            <person name="Ma L."/>
            <person name="Huang J."/>
            <person name="Chen G.Z."/>
            <person name="Huang M.Z."/>
            <person name="Huang L."/>
            <person name="Peng D.H."/>
            <person name="Luo Y.B."/>
            <person name="Zou S.Q."/>
            <person name="Chen S.P."/>
            <person name="Lan S."/>
            <person name="Tsai W.C."/>
            <person name="Van de Peer Y."/>
            <person name="Liu Z.J."/>
        </authorList>
    </citation>
    <scope>NUCLEOTIDE SEQUENCE [LARGE SCALE GENOMIC DNA]</scope>
    <source>
        <strain evidence="2">Lor288</strain>
    </source>
</reference>
<gene>
    <name evidence="2" type="ORF">KSP40_PGU016216</name>
</gene>
<sequence>MDGARPCAVTTPSVSATSEARCTRKSDRHRRHRPRQLPATSRRLRPNPRRKAPKQPSHDQIRQVVPADKEIDVAIGDTSLAAVTTSMVYRCSGC</sequence>
<comment type="caution">
    <text evidence="2">The sequence shown here is derived from an EMBL/GenBank/DDBJ whole genome shotgun (WGS) entry which is preliminary data.</text>
</comment>
<feature type="compositionally biased region" description="Polar residues" evidence="1">
    <location>
        <begin position="10"/>
        <end position="20"/>
    </location>
</feature>